<dbReference type="InterPro" id="IPR022635">
    <property type="entry name" value="DNA_polIII_beta_C"/>
</dbReference>
<sequence>MELKCLTFHFKDALNLAEKISSKNITLPILNSVLISSEKKEMKLTATNLEIGIEIKIPAKIEKEGKVAVPVKLIYNFISNLPTDETVSLKVSRNNLLIETSHSSTIIKGYSPEDFPLFPSVKEKENSFIFAISDFLLGLNAVYYAASLTEIKPEIASVFISSSKNTPLTFVATDSFRLARKTLHYNFSNFPLLLIPYRNVLELIRIFENEKGDIKLIPSKNQLFLISDKIKFVSRLTEGTFPDYEEIIPKTSLTDVIINKQLFNNNLKIAGVFSGKLNEVKLEIIPDKKILKVQTSNSDFGEHVSSIPADINGEKLKIAFNHRYLVDGLRFISSDKVLLRFNGENKPLLMTDPKDNSFCYLVMPMKDI</sequence>
<comment type="similarity">
    <text evidence="2 9">Belongs to the beta sliding clamp family.</text>
</comment>
<evidence type="ECO:0000313" key="14">
    <source>
        <dbReference type="Proteomes" id="UP000178116"/>
    </source>
</evidence>
<evidence type="ECO:0000259" key="10">
    <source>
        <dbReference type="Pfam" id="PF00712"/>
    </source>
</evidence>
<keyword evidence="7 9" id="KW-0239">DNA-directed DNA polymerase</keyword>
<evidence type="ECO:0000313" key="13">
    <source>
        <dbReference type="EMBL" id="OHA15761.1"/>
    </source>
</evidence>
<dbReference type="GO" id="GO:0009360">
    <property type="term" value="C:DNA polymerase III complex"/>
    <property type="evidence" value="ECO:0007669"/>
    <property type="project" value="InterPro"/>
</dbReference>
<keyword evidence="8" id="KW-0238">DNA-binding</keyword>
<evidence type="ECO:0000256" key="8">
    <source>
        <dbReference type="ARBA" id="ARBA00023125"/>
    </source>
</evidence>
<comment type="subcellular location">
    <subcellularLocation>
        <location evidence="1 9">Cytoplasm</location>
    </subcellularLocation>
</comment>
<dbReference type="Pfam" id="PF02768">
    <property type="entry name" value="DNA_pol3_beta_3"/>
    <property type="match status" value="1"/>
</dbReference>
<dbReference type="AlphaFoldDB" id="A0A1G2LY85"/>
<evidence type="ECO:0000256" key="7">
    <source>
        <dbReference type="ARBA" id="ARBA00022932"/>
    </source>
</evidence>
<dbReference type="InterPro" id="IPR001001">
    <property type="entry name" value="DNA_polIII_beta"/>
</dbReference>
<evidence type="ECO:0000256" key="5">
    <source>
        <dbReference type="ARBA" id="ARBA00022695"/>
    </source>
</evidence>
<protein>
    <recommendedName>
        <fullName evidence="9">Beta sliding clamp</fullName>
    </recommendedName>
</protein>
<dbReference type="Gene3D" id="3.10.150.10">
    <property type="entry name" value="DNA Polymerase III, subunit A, domain 2"/>
    <property type="match status" value="1"/>
</dbReference>
<dbReference type="NCBIfam" id="TIGR00663">
    <property type="entry name" value="dnan"/>
    <property type="match status" value="1"/>
</dbReference>
<comment type="function">
    <text evidence="9">Confers DNA tethering and processivity to DNA polymerases and other proteins. Acts as a clamp, forming a ring around DNA (a reaction catalyzed by the clamp-loading complex) which diffuses in an ATP-independent manner freely and bidirectionally along dsDNA. Initially characterized for its ability to contact the catalytic subunit of DNA polymerase III (Pol III), a complex, multichain enzyme responsible for most of the replicative synthesis in bacteria; Pol III exhibits 3'-5' exonuclease proofreading activity. The beta chain is required for initiation of replication as well as for processivity of DNA replication.</text>
</comment>
<evidence type="ECO:0000259" key="12">
    <source>
        <dbReference type="Pfam" id="PF02768"/>
    </source>
</evidence>
<dbReference type="GO" id="GO:0005737">
    <property type="term" value="C:cytoplasm"/>
    <property type="evidence" value="ECO:0007669"/>
    <property type="project" value="UniProtKB-SubCell"/>
</dbReference>
<keyword evidence="5 9" id="KW-0548">Nucleotidyltransferase</keyword>
<feature type="domain" description="DNA polymerase III beta sliding clamp C-terminal" evidence="12">
    <location>
        <begin position="246"/>
        <end position="365"/>
    </location>
</feature>
<name>A0A1G2LY85_9BACT</name>
<reference evidence="13 14" key="1">
    <citation type="journal article" date="2016" name="Nat. Commun.">
        <title>Thousands of microbial genomes shed light on interconnected biogeochemical processes in an aquifer system.</title>
        <authorList>
            <person name="Anantharaman K."/>
            <person name="Brown C.T."/>
            <person name="Hug L.A."/>
            <person name="Sharon I."/>
            <person name="Castelle C.J."/>
            <person name="Probst A.J."/>
            <person name="Thomas B.C."/>
            <person name="Singh A."/>
            <person name="Wilkins M.J."/>
            <person name="Karaoz U."/>
            <person name="Brodie E.L."/>
            <person name="Williams K.H."/>
            <person name="Hubbard S.S."/>
            <person name="Banfield J.F."/>
        </authorList>
    </citation>
    <scope>NUCLEOTIDE SEQUENCE [LARGE SCALE GENOMIC DNA]</scope>
</reference>
<comment type="subunit">
    <text evidence="9">Forms a ring-shaped head-to-tail homodimer around DNA.</text>
</comment>
<keyword evidence="4 9" id="KW-0808">Transferase</keyword>
<dbReference type="Proteomes" id="UP000178116">
    <property type="component" value="Unassembled WGS sequence"/>
</dbReference>
<dbReference type="PANTHER" id="PTHR30478:SF0">
    <property type="entry name" value="BETA SLIDING CLAMP"/>
    <property type="match status" value="1"/>
</dbReference>
<dbReference type="Gene3D" id="3.70.10.10">
    <property type="match status" value="1"/>
</dbReference>
<comment type="caution">
    <text evidence="13">The sequence shown here is derived from an EMBL/GenBank/DDBJ whole genome shotgun (WGS) entry which is preliminary data.</text>
</comment>
<dbReference type="CDD" id="cd00140">
    <property type="entry name" value="beta_clamp"/>
    <property type="match status" value="1"/>
</dbReference>
<dbReference type="GO" id="GO:0008408">
    <property type="term" value="F:3'-5' exonuclease activity"/>
    <property type="evidence" value="ECO:0007669"/>
    <property type="project" value="InterPro"/>
</dbReference>
<dbReference type="Pfam" id="PF00712">
    <property type="entry name" value="DNA_pol3_beta"/>
    <property type="match status" value="1"/>
</dbReference>
<feature type="domain" description="DNA polymerase III beta sliding clamp central" evidence="11">
    <location>
        <begin position="140"/>
        <end position="243"/>
    </location>
</feature>
<accession>A0A1G2LY85</accession>
<dbReference type="InterPro" id="IPR046938">
    <property type="entry name" value="DNA_clamp_sf"/>
</dbReference>
<dbReference type="Pfam" id="PF02767">
    <property type="entry name" value="DNA_pol3_beta_2"/>
    <property type="match status" value="1"/>
</dbReference>
<evidence type="ECO:0000256" key="6">
    <source>
        <dbReference type="ARBA" id="ARBA00022705"/>
    </source>
</evidence>
<evidence type="ECO:0000256" key="2">
    <source>
        <dbReference type="ARBA" id="ARBA00010752"/>
    </source>
</evidence>
<evidence type="ECO:0000256" key="1">
    <source>
        <dbReference type="ARBA" id="ARBA00004496"/>
    </source>
</evidence>
<dbReference type="GO" id="GO:0003677">
    <property type="term" value="F:DNA binding"/>
    <property type="evidence" value="ECO:0007669"/>
    <property type="project" value="UniProtKB-UniRule"/>
</dbReference>
<dbReference type="PANTHER" id="PTHR30478">
    <property type="entry name" value="DNA POLYMERASE III SUBUNIT BETA"/>
    <property type="match status" value="1"/>
</dbReference>
<keyword evidence="3 9" id="KW-0963">Cytoplasm</keyword>
<dbReference type="SUPFAM" id="SSF55979">
    <property type="entry name" value="DNA clamp"/>
    <property type="match status" value="3"/>
</dbReference>
<evidence type="ECO:0000256" key="4">
    <source>
        <dbReference type="ARBA" id="ARBA00022679"/>
    </source>
</evidence>
<dbReference type="GO" id="GO:0003887">
    <property type="term" value="F:DNA-directed DNA polymerase activity"/>
    <property type="evidence" value="ECO:0007669"/>
    <property type="project" value="UniProtKB-UniRule"/>
</dbReference>
<dbReference type="InterPro" id="IPR022634">
    <property type="entry name" value="DNA_polIII_beta_N"/>
</dbReference>
<dbReference type="SMART" id="SM00480">
    <property type="entry name" value="POL3Bc"/>
    <property type="match status" value="1"/>
</dbReference>
<keyword evidence="6 9" id="KW-0235">DNA replication</keyword>
<dbReference type="GO" id="GO:0006271">
    <property type="term" value="P:DNA strand elongation involved in DNA replication"/>
    <property type="evidence" value="ECO:0007669"/>
    <property type="project" value="TreeGrafter"/>
</dbReference>
<gene>
    <name evidence="13" type="ORF">A3A10_03170</name>
</gene>
<evidence type="ECO:0000259" key="11">
    <source>
        <dbReference type="Pfam" id="PF02767"/>
    </source>
</evidence>
<dbReference type="PIRSF" id="PIRSF000804">
    <property type="entry name" value="DNA_pol_III_b"/>
    <property type="match status" value="1"/>
</dbReference>
<evidence type="ECO:0000256" key="9">
    <source>
        <dbReference type="PIRNR" id="PIRNR000804"/>
    </source>
</evidence>
<proteinExistence type="inferred from homology"/>
<organism evidence="13 14">
    <name type="scientific">Candidatus Tagabacteria bacterium RIFCSPLOWO2_01_FULL_42_9</name>
    <dbReference type="NCBI Taxonomy" id="1802296"/>
    <lineage>
        <taxon>Bacteria</taxon>
        <taxon>Candidatus Tagaibacteriota</taxon>
    </lineage>
</organism>
<dbReference type="EMBL" id="MHRA01000012">
    <property type="protein sequence ID" value="OHA15761.1"/>
    <property type="molecule type" value="Genomic_DNA"/>
</dbReference>
<dbReference type="InterPro" id="IPR022637">
    <property type="entry name" value="DNA_polIII_beta_cen"/>
</dbReference>
<feature type="domain" description="DNA polymerase III beta sliding clamp N-terminal" evidence="10">
    <location>
        <begin position="1"/>
        <end position="118"/>
    </location>
</feature>
<evidence type="ECO:0000256" key="3">
    <source>
        <dbReference type="ARBA" id="ARBA00022490"/>
    </source>
</evidence>